<dbReference type="RefSeq" id="WP_108025798.1">
    <property type="nucleotide sequence ID" value="NZ_QBKR01000028.1"/>
</dbReference>
<dbReference type="OrthoDB" id="2381628at2"/>
<comment type="caution">
    <text evidence="1">The sequence shown here is derived from an EMBL/GenBank/DDBJ whole genome shotgun (WGS) entry which is preliminary data.</text>
</comment>
<reference evidence="1 2" key="1">
    <citation type="submission" date="2018-04" db="EMBL/GenBank/DDBJ databases">
        <title>Genomic Encyclopedia of Archaeal and Bacterial Type Strains, Phase II (KMG-II): from individual species to whole genera.</title>
        <authorList>
            <person name="Goeker M."/>
        </authorList>
    </citation>
    <scope>NUCLEOTIDE SEQUENCE [LARGE SCALE GENOMIC DNA]</scope>
    <source>
        <strain evidence="1 2">DSM 45787</strain>
    </source>
</reference>
<name>A0A2T6BC90_9BACL</name>
<dbReference type="AlphaFoldDB" id="A0A2T6BC90"/>
<gene>
    <name evidence="1" type="ORF">C8P63_12840</name>
</gene>
<accession>A0A2T6BC90</accession>
<protein>
    <submittedName>
        <fullName evidence="1">Uncharacterized protein</fullName>
    </submittedName>
</protein>
<evidence type="ECO:0000313" key="1">
    <source>
        <dbReference type="EMBL" id="PTX53677.1"/>
    </source>
</evidence>
<organism evidence="1 2">
    <name type="scientific">Melghirimyces profundicolus</name>
    <dbReference type="NCBI Taxonomy" id="1242148"/>
    <lineage>
        <taxon>Bacteria</taxon>
        <taxon>Bacillati</taxon>
        <taxon>Bacillota</taxon>
        <taxon>Bacilli</taxon>
        <taxon>Bacillales</taxon>
        <taxon>Thermoactinomycetaceae</taxon>
        <taxon>Melghirimyces</taxon>
    </lineage>
</organism>
<evidence type="ECO:0000313" key="2">
    <source>
        <dbReference type="Proteomes" id="UP000244240"/>
    </source>
</evidence>
<dbReference type="Proteomes" id="UP000244240">
    <property type="component" value="Unassembled WGS sequence"/>
</dbReference>
<dbReference type="EMBL" id="QBKR01000028">
    <property type="protein sequence ID" value="PTX53677.1"/>
    <property type="molecule type" value="Genomic_DNA"/>
</dbReference>
<proteinExistence type="predicted"/>
<sequence>MPYSNFIQVKRMEGELLLSQKRNRLGCTLTTRELIFQKPHASYQIMLSDTLGILPYKVNRKQETVKNLADTEVYPLFTNQYYRITASRLYVINRNGRFERDSTDLLVPLTDRFIRYIARYTDLVSVSPT</sequence>
<keyword evidence="2" id="KW-1185">Reference proteome</keyword>